<reference evidence="1" key="1">
    <citation type="journal article" date="2021" name="Proc. Natl. Acad. Sci. U.S.A.">
        <title>A Catalog of Tens of Thousands of Viruses from Human Metagenomes Reveals Hidden Associations with Chronic Diseases.</title>
        <authorList>
            <person name="Tisza M.J."/>
            <person name="Buck C.B."/>
        </authorList>
    </citation>
    <scope>NUCLEOTIDE SEQUENCE</scope>
    <source>
        <strain evidence="1">CtrNG92</strain>
    </source>
</reference>
<evidence type="ECO:0000313" key="1">
    <source>
        <dbReference type="EMBL" id="DAF49199.1"/>
    </source>
</evidence>
<protein>
    <submittedName>
        <fullName evidence="1">Uncharacterized protein</fullName>
    </submittedName>
</protein>
<accession>A0A8S5SEX6</accession>
<proteinExistence type="predicted"/>
<sequence>MFASNHLSYIIHQGTRLSTRKSRKSEICS</sequence>
<name>A0A8S5SEX6_9CAUD</name>
<dbReference type="EMBL" id="BK032578">
    <property type="protein sequence ID" value="DAF49199.1"/>
    <property type="molecule type" value="Genomic_DNA"/>
</dbReference>
<organism evidence="1">
    <name type="scientific">Caudovirales sp. ctrNG92</name>
    <dbReference type="NCBI Taxonomy" id="2827638"/>
    <lineage>
        <taxon>Viruses</taxon>
        <taxon>Duplodnaviria</taxon>
        <taxon>Heunggongvirae</taxon>
        <taxon>Uroviricota</taxon>
        <taxon>Caudoviricetes</taxon>
    </lineage>
</organism>